<gene>
    <name evidence="1" type="ORF">RINTHH_21880</name>
</gene>
<dbReference type="EMBL" id="CAIY01000087">
    <property type="protein sequence ID" value="CCH68343.1"/>
    <property type="molecule type" value="Genomic_DNA"/>
</dbReference>
<reference evidence="1 2" key="1">
    <citation type="submission" date="2012-05" db="EMBL/GenBank/DDBJ databases">
        <authorList>
            <person name="Hilton J."/>
        </authorList>
    </citation>
    <scope>NUCLEOTIDE SEQUENCE [LARGE SCALE GENOMIC DNA]</scope>
    <source>
        <strain evidence="1 2">HH01</strain>
    </source>
</reference>
<dbReference type="GO" id="GO:0003677">
    <property type="term" value="F:DNA binding"/>
    <property type="evidence" value="ECO:0007669"/>
    <property type="project" value="InterPro"/>
</dbReference>
<sequence length="102" mass="11692">MKLLSDVKKEQLKEIVNSLVKTRQEKSLTIEEIAMKTLIRPALLQALEEGRFEELPELIFVRGFIIRYGDTLGLNGNSLAEQFIKISEPSKLKQESPHVKKK</sequence>
<evidence type="ECO:0000313" key="2">
    <source>
        <dbReference type="Proteomes" id="UP000053051"/>
    </source>
</evidence>
<dbReference type="Pfam" id="PF13413">
    <property type="entry name" value="HTH_25"/>
    <property type="match status" value="1"/>
</dbReference>
<name>M1X1M8_9NOST</name>
<evidence type="ECO:0000313" key="1">
    <source>
        <dbReference type="EMBL" id="CCH68343.1"/>
    </source>
</evidence>
<organism evidence="1 2">
    <name type="scientific">Richelia intracellularis HH01</name>
    <dbReference type="NCBI Taxonomy" id="1165094"/>
    <lineage>
        <taxon>Bacteria</taxon>
        <taxon>Bacillati</taxon>
        <taxon>Cyanobacteriota</taxon>
        <taxon>Cyanophyceae</taxon>
        <taxon>Nostocales</taxon>
        <taxon>Nostocaceae</taxon>
        <taxon>Richelia</taxon>
    </lineage>
</organism>
<keyword evidence="2" id="KW-1185">Reference proteome</keyword>
<dbReference type="RefSeq" id="WP_008235911.1">
    <property type="nucleotide sequence ID" value="NZ_CAIY01000087.1"/>
</dbReference>
<dbReference type="PANTHER" id="PTHR34475:SF1">
    <property type="entry name" value="CYTOSKELETON PROTEIN RODZ"/>
    <property type="match status" value="1"/>
</dbReference>
<proteinExistence type="predicted"/>
<dbReference type="OrthoDB" id="422634at2"/>
<dbReference type="PANTHER" id="PTHR34475">
    <property type="match status" value="1"/>
</dbReference>
<dbReference type="STRING" id="1165094.RINTHH_21880"/>
<dbReference type="InterPro" id="IPR050400">
    <property type="entry name" value="Bact_Cytoskel_RodZ"/>
</dbReference>
<reference evidence="2" key="2">
    <citation type="submission" date="2016-01" db="EMBL/GenBank/DDBJ databases">
        <title>Diatom-associated endosymboitic cyanobacterium lacks core nitrogen metabolism enzymes.</title>
        <authorList>
            <person name="Hilton J.A."/>
            <person name="Foster R.A."/>
            <person name="Tripp H.J."/>
            <person name="Carter B.J."/>
            <person name="Zehr J.P."/>
            <person name="Villareal T.A."/>
        </authorList>
    </citation>
    <scope>NUCLEOTIDE SEQUENCE [LARGE SCALE GENOMIC DNA]</scope>
    <source>
        <strain evidence="2">HH01</strain>
    </source>
</reference>
<dbReference type="AlphaFoldDB" id="M1X1M8"/>
<dbReference type="Proteomes" id="UP000053051">
    <property type="component" value="Unassembled WGS sequence"/>
</dbReference>
<dbReference type="InterPro" id="IPR010982">
    <property type="entry name" value="Lambda_DNA-bd_dom_sf"/>
</dbReference>
<comment type="caution">
    <text evidence="1">The sequence shown here is derived from an EMBL/GenBank/DDBJ whole genome shotgun (WGS) entry which is preliminary data.</text>
</comment>
<protein>
    <submittedName>
        <fullName evidence="1">COG1426: Uncharacterized protein conserved in bacteria</fullName>
    </submittedName>
</protein>
<dbReference type="Gene3D" id="1.10.260.40">
    <property type="entry name" value="lambda repressor-like DNA-binding domains"/>
    <property type="match status" value="1"/>
</dbReference>
<accession>M1X1M8</accession>